<keyword evidence="2" id="KW-1133">Transmembrane helix</keyword>
<evidence type="ECO:0000256" key="2">
    <source>
        <dbReference type="SAM" id="Phobius"/>
    </source>
</evidence>
<evidence type="ECO:0000313" key="4">
    <source>
        <dbReference type="Proteomes" id="UP000800200"/>
    </source>
</evidence>
<gene>
    <name evidence="3" type="ORF">K469DRAFT_803547</name>
</gene>
<feature type="transmembrane region" description="Helical" evidence="2">
    <location>
        <begin position="412"/>
        <end position="435"/>
    </location>
</feature>
<feature type="region of interest" description="Disordered" evidence="1">
    <location>
        <begin position="75"/>
        <end position="137"/>
    </location>
</feature>
<reference evidence="3" key="1">
    <citation type="journal article" date="2020" name="Stud. Mycol.">
        <title>101 Dothideomycetes genomes: a test case for predicting lifestyles and emergence of pathogens.</title>
        <authorList>
            <person name="Haridas S."/>
            <person name="Albert R."/>
            <person name="Binder M."/>
            <person name="Bloem J."/>
            <person name="Labutti K."/>
            <person name="Salamov A."/>
            <person name="Andreopoulos B."/>
            <person name="Baker S."/>
            <person name="Barry K."/>
            <person name="Bills G."/>
            <person name="Bluhm B."/>
            <person name="Cannon C."/>
            <person name="Castanera R."/>
            <person name="Culley D."/>
            <person name="Daum C."/>
            <person name="Ezra D."/>
            <person name="Gonzalez J."/>
            <person name="Henrissat B."/>
            <person name="Kuo A."/>
            <person name="Liang C."/>
            <person name="Lipzen A."/>
            <person name="Lutzoni F."/>
            <person name="Magnuson J."/>
            <person name="Mondo S."/>
            <person name="Nolan M."/>
            <person name="Ohm R."/>
            <person name="Pangilinan J."/>
            <person name="Park H.-J."/>
            <person name="Ramirez L."/>
            <person name="Alfaro M."/>
            <person name="Sun H."/>
            <person name="Tritt A."/>
            <person name="Yoshinaga Y."/>
            <person name="Zwiers L.-H."/>
            <person name="Turgeon B."/>
            <person name="Goodwin S."/>
            <person name="Spatafora J."/>
            <person name="Crous P."/>
            <person name="Grigoriev I."/>
        </authorList>
    </citation>
    <scope>NUCLEOTIDE SEQUENCE</scope>
    <source>
        <strain evidence="3">CBS 207.26</strain>
    </source>
</reference>
<proteinExistence type="predicted"/>
<name>A0A6A6DL24_9PEZI</name>
<protein>
    <submittedName>
        <fullName evidence="3">Uncharacterized protein</fullName>
    </submittedName>
</protein>
<feature type="compositionally biased region" description="Polar residues" evidence="1">
    <location>
        <begin position="88"/>
        <end position="104"/>
    </location>
</feature>
<evidence type="ECO:0000256" key="1">
    <source>
        <dbReference type="SAM" id="MobiDB-lite"/>
    </source>
</evidence>
<sequence>MEVIGRSAAPTTTPMANKREKFVHIITHECLEGDAVGCIIKPVPESSQLEPDDYVRVGDLSPVLFGYDLPDYSGEPSVMEPDIPTLLEPTTASPDISKPTSISDGSEMEGDNDDSGDTESTNESETEPTSDPPVSSSPIEAVAVTTEVPNSITQVVPTKSPALNGNEAVAQKVASTTHKEIPAIQKEATSSVVTLGRPPFLHEEIKIITNADDPTLQSLFHEEIKVVTNQAKPSQPAFLHEDIKVITKSDDRIPQSSAIKFVAETMNSFLHKDIQVVTNQTTPTPLSEAEVWDVLPFVNPTSFLHNDIRATTKRDNQAMATKYEVAFQSGQILKPKIVKHILEVPSPSTATDAADTATLTSSAHRDTVYSTRYVTVTHAGTTYVIPDHAILAFTPGSTDGLKAEGYTMLTGWLVVVLLLLVLSMFGVVGVALYAIRRCLTKREVQKCRGR</sequence>
<keyword evidence="4" id="KW-1185">Reference proteome</keyword>
<evidence type="ECO:0000313" key="3">
    <source>
        <dbReference type="EMBL" id="KAF2178276.1"/>
    </source>
</evidence>
<organism evidence="3 4">
    <name type="scientific">Zopfia rhizophila CBS 207.26</name>
    <dbReference type="NCBI Taxonomy" id="1314779"/>
    <lineage>
        <taxon>Eukaryota</taxon>
        <taxon>Fungi</taxon>
        <taxon>Dikarya</taxon>
        <taxon>Ascomycota</taxon>
        <taxon>Pezizomycotina</taxon>
        <taxon>Dothideomycetes</taxon>
        <taxon>Dothideomycetes incertae sedis</taxon>
        <taxon>Zopfiaceae</taxon>
        <taxon>Zopfia</taxon>
    </lineage>
</organism>
<dbReference type="AlphaFoldDB" id="A0A6A6DL24"/>
<accession>A0A6A6DL24</accession>
<keyword evidence="2" id="KW-0812">Transmembrane</keyword>
<feature type="compositionally biased region" description="Acidic residues" evidence="1">
    <location>
        <begin position="106"/>
        <end position="128"/>
    </location>
</feature>
<dbReference type="EMBL" id="ML994676">
    <property type="protein sequence ID" value="KAF2178276.1"/>
    <property type="molecule type" value="Genomic_DNA"/>
</dbReference>
<dbReference type="Proteomes" id="UP000800200">
    <property type="component" value="Unassembled WGS sequence"/>
</dbReference>
<keyword evidence="2" id="KW-0472">Membrane</keyword>
<dbReference type="OrthoDB" id="3801523at2759"/>